<dbReference type="InterPro" id="IPR044992">
    <property type="entry name" value="ChyE-like"/>
</dbReference>
<dbReference type="EMBL" id="BAAAZH010000036">
    <property type="protein sequence ID" value="GAA4129592.1"/>
    <property type="molecule type" value="Genomic_DNA"/>
</dbReference>
<dbReference type="Gene3D" id="3.40.50.880">
    <property type="match status" value="1"/>
</dbReference>
<organism evidence="2 3">
    <name type="scientific">Nocardioides fonticola</name>
    <dbReference type="NCBI Taxonomy" id="450363"/>
    <lineage>
        <taxon>Bacteria</taxon>
        <taxon>Bacillati</taxon>
        <taxon>Actinomycetota</taxon>
        <taxon>Actinomycetes</taxon>
        <taxon>Propionibacteriales</taxon>
        <taxon>Nocardioidaceae</taxon>
        <taxon>Nocardioides</taxon>
    </lineage>
</organism>
<evidence type="ECO:0000259" key="1">
    <source>
        <dbReference type="Pfam" id="PF00117"/>
    </source>
</evidence>
<dbReference type="Proteomes" id="UP001501495">
    <property type="component" value="Unassembled WGS sequence"/>
</dbReference>
<reference evidence="3" key="1">
    <citation type="journal article" date="2019" name="Int. J. Syst. Evol. Microbiol.">
        <title>The Global Catalogue of Microorganisms (GCM) 10K type strain sequencing project: providing services to taxonomists for standard genome sequencing and annotation.</title>
        <authorList>
            <consortium name="The Broad Institute Genomics Platform"/>
            <consortium name="The Broad Institute Genome Sequencing Center for Infectious Disease"/>
            <person name="Wu L."/>
            <person name="Ma J."/>
        </authorList>
    </citation>
    <scope>NUCLEOTIDE SEQUENCE [LARGE SCALE GENOMIC DNA]</scope>
    <source>
        <strain evidence="3">JCM 16703</strain>
    </source>
</reference>
<proteinExistence type="predicted"/>
<dbReference type="PANTHER" id="PTHR42695:SF5">
    <property type="entry name" value="GLUTAMINE AMIDOTRANSFERASE YLR126C-RELATED"/>
    <property type="match status" value="1"/>
</dbReference>
<gene>
    <name evidence="2" type="ORF">GCM10022215_42320</name>
</gene>
<keyword evidence="2" id="KW-0315">Glutamine amidotransferase</keyword>
<dbReference type="PANTHER" id="PTHR42695">
    <property type="entry name" value="GLUTAMINE AMIDOTRANSFERASE YLR126C-RELATED"/>
    <property type="match status" value="1"/>
</dbReference>
<comment type="caution">
    <text evidence="2">The sequence shown here is derived from an EMBL/GenBank/DDBJ whole genome shotgun (WGS) entry which is preliminary data.</text>
</comment>
<dbReference type="Pfam" id="PF00117">
    <property type="entry name" value="GATase"/>
    <property type="match status" value="1"/>
</dbReference>
<protein>
    <submittedName>
        <fullName evidence="2">Type 1 glutamine amidotransferase</fullName>
    </submittedName>
</protein>
<name>A0ABP7Y2J9_9ACTN</name>
<dbReference type="InterPro" id="IPR017926">
    <property type="entry name" value="GATASE"/>
</dbReference>
<dbReference type="RefSeq" id="WP_344735527.1">
    <property type="nucleotide sequence ID" value="NZ_BAAAZH010000036.1"/>
</dbReference>
<dbReference type="CDD" id="cd01741">
    <property type="entry name" value="GATase1_1"/>
    <property type="match status" value="1"/>
</dbReference>
<dbReference type="SUPFAM" id="SSF52317">
    <property type="entry name" value="Class I glutamine amidotransferase-like"/>
    <property type="match status" value="1"/>
</dbReference>
<keyword evidence="3" id="KW-1185">Reference proteome</keyword>
<sequence length="237" mass="25435">MRALVVAHDHASPHGHVGRRLTERGFTVDRHLVVPEERYAEPGVTTDFPDFTGYDVVVLLGSPWGVYEKEKLGAWLLPEQEQLRAADAAGTPVLGICFGGQLLADTHGGSVAPSPHPEIGFVEVAVSADGEGLVSGGPWFEWHFDRWELPPDAVELARNDAASQAFVLRRNLAVQFHPEIDADGVQAWIDNGGAAELAERGIDAGELVDGVRATETASYARAAALVDAFLERVAGLE</sequence>
<evidence type="ECO:0000313" key="3">
    <source>
        <dbReference type="Proteomes" id="UP001501495"/>
    </source>
</evidence>
<dbReference type="InterPro" id="IPR029062">
    <property type="entry name" value="Class_I_gatase-like"/>
</dbReference>
<feature type="domain" description="Glutamine amidotransferase" evidence="1">
    <location>
        <begin position="51"/>
        <end position="180"/>
    </location>
</feature>
<dbReference type="PROSITE" id="PS51273">
    <property type="entry name" value="GATASE_TYPE_1"/>
    <property type="match status" value="1"/>
</dbReference>
<evidence type="ECO:0000313" key="2">
    <source>
        <dbReference type="EMBL" id="GAA4129592.1"/>
    </source>
</evidence>
<accession>A0ABP7Y2J9</accession>